<reference evidence="2 3" key="1">
    <citation type="journal article" date="2021" name="Int. J. Syst. Evol. Microbiol.">
        <title>Reticulibacter mediterranei gen. nov., sp. nov., within the new family Reticulibacteraceae fam. nov., and Ktedonospora formicarum gen. nov., sp. nov., Ktedonobacter robiniae sp. nov., Dictyobacter formicarum sp. nov. and Dictyobacter arantiisoli sp. nov., belonging to the class Ktedonobacteria.</title>
        <authorList>
            <person name="Yabe S."/>
            <person name="Zheng Y."/>
            <person name="Wang C.M."/>
            <person name="Sakai Y."/>
            <person name="Abe K."/>
            <person name="Yokota A."/>
            <person name="Donadio S."/>
            <person name="Cavaletti L."/>
            <person name="Monciardini P."/>
        </authorList>
    </citation>
    <scope>NUCLEOTIDE SEQUENCE [LARGE SCALE GENOMIC DNA]</scope>
    <source>
        <strain evidence="2 3">SOSP1-30</strain>
    </source>
</reference>
<accession>A0ABQ3UVV7</accession>
<evidence type="ECO:0000313" key="3">
    <source>
        <dbReference type="Proteomes" id="UP000654345"/>
    </source>
</evidence>
<feature type="region of interest" description="Disordered" evidence="1">
    <location>
        <begin position="54"/>
        <end position="74"/>
    </location>
</feature>
<dbReference type="Proteomes" id="UP000654345">
    <property type="component" value="Unassembled WGS sequence"/>
</dbReference>
<name>A0ABQ3UVV7_9CHLR</name>
<keyword evidence="3" id="KW-1185">Reference proteome</keyword>
<sequence>MQEPQSTSTHNDVYNVVSVLYHSLREAQTCECYKQDAQSQGQQEIAQFFNDEQQAANKHAEQAKNLLSQIRGDR</sequence>
<evidence type="ECO:0000313" key="2">
    <source>
        <dbReference type="EMBL" id="GHO56540.1"/>
    </source>
</evidence>
<evidence type="ECO:0000256" key="1">
    <source>
        <dbReference type="SAM" id="MobiDB-lite"/>
    </source>
</evidence>
<dbReference type="EMBL" id="BNJG01000002">
    <property type="protein sequence ID" value="GHO56540.1"/>
    <property type="molecule type" value="Genomic_DNA"/>
</dbReference>
<gene>
    <name evidence="2" type="ORF">KSB_50150</name>
</gene>
<protein>
    <recommendedName>
        <fullName evidence="4">Ferritin-like diiron domain-containing protein</fullName>
    </recommendedName>
</protein>
<comment type="caution">
    <text evidence="2">The sequence shown here is derived from an EMBL/GenBank/DDBJ whole genome shotgun (WGS) entry which is preliminary data.</text>
</comment>
<proteinExistence type="predicted"/>
<organism evidence="2 3">
    <name type="scientific">Ktedonobacter robiniae</name>
    <dbReference type="NCBI Taxonomy" id="2778365"/>
    <lineage>
        <taxon>Bacteria</taxon>
        <taxon>Bacillati</taxon>
        <taxon>Chloroflexota</taxon>
        <taxon>Ktedonobacteria</taxon>
        <taxon>Ktedonobacterales</taxon>
        <taxon>Ktedonobacteraceae</taxon>
        <taxon>Ktedonobacter</taxon>
    </lineage>
</organism>
<evidence type="ECO:0008006" key="4">
    <source>
        <dbReference type="Google" id="ProtNLM"/>
    </source>
</evidence>